<dbReference type="GO" id="GO:0006629">
    <property type="term" value="P:lipid metabolic process"/>
    <property type="evidence" value="ECO:0007669"/>
    <property type="project" value="InterPro"/>
</dbReference>
<dbReference type="PROSITE" id="PS50007">
    <property type="entry name" value="PIPLC_X_DOMAIN"/>
    <property type="match status" value="1"/>
</dbReference>
<dbReference type="RefSeq" id="WP_211799284.1">
    <property type="nucleotide sequence ID" value="NZ_JAGSCS010000001.1"/>
</dbReference>
<evidence type="ECO:0000259" key="1">
    <source>
        <dbReference type="PROSITE" id="PS51704"/>
    </source>
</evidence>
<keyword evidence="3" id="KW-1185">Reference proteome</keyword>
<comment type="caution">
    <text evidence="2">The sequence shown here is derived from an EMBL/GenBank/DDBJ whole genome shotgun (WGS) entry which is preliminary data.</text>
</comment>
<dbReference type="InterPro" id="IPR030395">
    <property type="entry name" value="GP_PDE_dom"/>
</dbReference>
<dbReference type="EMBL" id="JAGSCS010000001">
    <property type="protein sequence ID" value="MBR0574761.1"/>
    <property type="molecule type" value="Genomic_DNA"/>
</dbReference>
<dbReference type="PANTHER" id="PTHR46211:SF1">
    <property type="entry name" value="GLYCEROPHOSPHODIESTER PHOSPHODIESTERASE, CYTOPLASMIC"/>
    <property type="match status" value="1"/>
</dbReference>
<dbReference type="Pfam" id="PF03009">
    <property type="entry name" value="GDPD"/>
    <property type="match status" value="1"/>
</dbReference>
<organism evidence="2 3">
    <name type="scientific">Proteiniclasticum sediminis</name>
    <dbReference type="NCBI Taxonomy" id="2804028"/>
    <lineage>
        <taxon>Bacteria</taxon>
        <taxon>Bacillati</taxon>
        <taxon>Bacillota</taxon>
        <taxon>Clostridia</taxon>
        <taxon>Eubacteriales</taxon>
        <taxon>Clostridiaceae</taxon>
        <taxon>Proteiniclasticum</taxon>
    </lineage>
</organism>
<protein>
    <submittedName>
        <fullName evidence="2">Glycerophosphodiester phosphodiesterase</fullName>
    </submittedName>
</protein>
<name>A0A941CP82_9CLOT</name>
<proteinExistence type="predicted"/>
<sequence length="241" mass="27142">MTMIVAHRGYSRHYPENTLLAFQKAIEAGCDGIELDVQMTKDGELVVLHDETLERTTNGQGLLQDQVADRVKILNAGKLFPQYGFVPVPLLAQCLELVQSSGIYAILELKNNVLPYVGMEEKVIALVRKYELTHRIILSSFHGPSLEKCRLMAPEIPTALLTRRILFRPGAFARRSGAAYLHVRHTVLTRGQIREVQATGVKVHVWTVNDPRRARMFLRSGVYGIITDDPENLVALRNAFR</sequence>
<evidence type="ECO:0000313" key="2">
    <source>
        <dbReference type="EMBL" id="MBR0574761.1"/>
    </source>
</evidence>
<dbReference type="Gene3D" id="3.20.20.190">
    <property type="entry name" value="Phosphatidylinositol (PI) phosphodiesterase"/>
    <property type="match status" value="1"/>
</dbReference>
<dbReference type="PANTHER" id="PTHR46211">
    <property type="entry name" value="GLYCEROPHOSPHORYL DIESTER PHOSPHODIESTERASE"/>
    <property type="match status" value="1"/>
</dbReference>
<accession>A0A941CP82</accession>
<reference evidence="2" key="1">
    <citation type="submission" date="2021-04" db="EMBL/GenBank/DDBJ databases">
        <title>Proteiniclasticum sedimins sp. nov., an obligate anaerobic bacterium isolated from anaerobic sludge.</title>
        <authorList>
            <person name="Liu J."/>
        </authorList>
    </citation>
    <scope>NUCLEOTIDE SEQUENCE</scope>
    <source>
        <strain evidence="2">BAD-10</strain>
    </source>
</reference>
<dbReference type="CDD" id="cd08563">
    <property type="entry name" value="GDPD_TtGDE_like"/>
    <property type="match status" value="1"/>
</dbReference>
<dbReference type="GO" id="GO:0008081">
    <property type="term" value="F:phosphoric diester hydrolase activity"/>
    <property type="evidence" value="ECO:0007669"/>
    <property type="project" value="InterPro"/>
</dbReference>
<evidence type="ECO:0000313" key="3">
    <source>
        <dbReference type="Proteomes" id="UP000675379"/>
    </source>
</evidence>
<dbReference type="Proteomes" id="UP000675379">
    <property type="component" value="Unassembled WGS sequence"/>
</dbReference>
<dbReference type="PROSITE" id="PS51704">
    <property type="entry name" value="GP_PDE"/>
    <property type="match status" value="1"/>
</dbReference>
<dbReference type="SUPFAM" id="SSF51695">
    <property type="entry name" value="PLC-like phosphodiesterases"/>
    <property type="match status" value="1"/>
</dbReference>
<gene>
    <name evidence="2" type="ORF">KCG48_00260</name>
</gene>
<dbReference type="AlphaFoldDB" id="A0A941CP82"/>
<dbReference type="InterPro" id="IPR017946">
    <property type="entry name" value="PLC-like_Pdiesterase_TIM-brl"/>
</dbReference>
<feature type="domain" description="GP-PDE" evidence="1">
    <location>
        <begin position="2"/>
        <end position="237"/>
    </location>
</feature>